<proteinExistence type="predicted"/>
<keyword evidence="1" id="KW-0328">Glycosyltransferase</keyword>
<dbReference type="InterPro" id="IPR008630">
    <property type="entry name" value="Glyco_trans_34"/>
</dbReference>
<sequence length="234" mass="27412">MKAFLRFRSKPKVLLLQTSDAEIYAPMLAIGERANRAYCESHGFEYRSFVGLKRGHYSWHATYNRIPLIKEIMDEGYRGWVLYLDADAYVHDLGFDIREIIGWRSEPLIADTAGRDDYWAINAGVFLLNLGDRRGRKIAATWYSDFMAISDDDLIKARRWYSIASDQGLLHNLLRRDVKYRNAVRRAPPQLLNYHNGTFVRQYLREFGPLSKRVAVMEQDIAEILTRWELSRDE</sequence>
<reference evidence="4" key="1">
    <citation type="journal article" date="2019" name="Int. J. Syst. Evol. Microbiol.">
        <title>The Global Catalogue of Microorganisms (GCM) 10K type strain sequencing project: providing services to taxonomists for standard genome sequencing and annotation.</title>
        <authorList>
            <consortium name="The Broad Institute Genomics Platform"/>
            <consortium name="The Broad Institute Genome Sequencing Center for Infectious Disease"/>
            <person name="Wu L."/>
            <person name="Ma J."/>
        </authorList>
    </citation>
    <scope>NUCLEOTIDE SEQUENCE [LARGE SCALE GENOMIC DNA]</scope>
    <source>
        <strain evidence="4">CGMCC 1.16444</strain>
    </source>
</reference>
<dbReference type="InterPro" id="IPR029044">
    <property type="entry name" value="Nucleotide-diphossugar_trans"/>
</dbReference>
<organism evidence="3 4">
    <name type="scientific">Flaviflagellibacter deserti</name>
    <dbReference type="NCBI Taxonomy" id="2267266"/>
    <lineage>
        <taxon>Bacteria</taxon>
        <taxon>Pseudomonadati</taxon>
        <taxon>Pseudomonadota</taxon>
        <taxon>Alphaproteobacteria</taxon>
        <taxon>Hyphomicrobiales</taxon>
        <taxon>Flaviflagellibacter</taxon>
    </lineage>
</organism>
<gene>
    <name evidence="3" type="ORF">ACFPFW_15095</name>
</gene>
<dbReference type="PANTHER" id="PTHR31306">
    <property type="entry name" value="ALPHA-1,6-MANNOSYLTRANSFERASE MNN11-RELATED"/>
    <property type="match status" value="1"/>
</dbReference>
<comment type="caution">
    <text evidence="3">The sequence shown here is derived from an EMBL/GenBank/DDBJ whole genome shotgun (WGS) entry which is preliminary data.</text>
</comment>
<name>A0ABV9Z6K9_9HYPH</name>
<dbReference type="RefSeq" id="WP_114958063.1">
    <property type="nucleotide sequence ID" value="NZ_JBHSJF010000006.1"/>
</dbReference>
<dbReference type="EMBL" id="JBHSJF010000006">
    <property type="protein sequence ID" value="MFC5069342.1"/>
    <property type="molecule type" value="Genomic_DNA"/>
</dbReference>
<dbReference type="Proteomes" id="UP001595796">
    <property type="component" value="Unassembled WGS sequence"/>
</dbReference>
<keyword evidence="4" id="KW-1185">Reference proteome</keyword>
<dbReference type="PANTHER" id="PTHR31306:SF4">
    <property type="entry name" value="ALPHA-1,2-GALACTOSYLTRANSFERASE"/>
    <property type="match status" value="1"/>
</dbReference>
<protein>
    <recommendedName>
        <fullName evidence="5">Galactosyl transferase GMA12/MNN10 family protein</fullName>
    </recommendedName>
</protein>
<accession>A0ABV9Z6K9</accession>
<evidence type="ECO:0000256" key="1">
    <source>
        <dbReference type="ARBA" id="ARBA00022676"/>
    </source>
</evidence>
<evidence type="ECO:0000256" key="2">
    <source>
        <dbReference type="ARBA" id="ARBA00022679"/>
    </source>
</evidence>
<dbReference type="SUPFAM" id="SSF53448">
    <property type="entry name" value="Nucleotide-diphospho-sugar transferases"/>
    <property type="match status" value="1"/>
</dbReference>
<dbReference type="Gene3D" id="3.90.550.10">
    <property type="entry name" value="Spore Coat Polysaccharide Biosynthesis Protein SpsA, Chain A"/>
    <property type="match status" value="1"/>
</dbReference>
<evidence type="ECO:0000313" key="4">
    <source>
        <dbReference type="Proteomes" id="UP001595796"/>
    </source>
</evidence>
<evidence type="ECO:0000313" key="3">
    <source>
        <dbReference type="EMBL" id="MFC5069342.1"/>
    </source>
</evidence>
<evidence type="ECO:0008006" key="5">
    <source>
        <dbReference type="Google" id="ProtNLM"/>
    </source>
</evidence>
<keyword evidence="2" id="KW-0808">Transferase</keyword>